<feature type="region of interest" description="Disordered" evidence="1">
    <location>
        <begin position="207"/>
        <end position="296"/>
    </location>
</feature>
<organism evidence="2 3">
    <name type="scientific">Lentinula lateritia</name>
    <dbReference type="NCBI Taxonomy" id="40482"/>
    <lineage>
        <taxon>Eukaryota</taxon>
        <taxon>Fungi</taxon>
        <taxon>Dikarya</taxon>
        <taxon>Basidiomycota</taxon>
        <taxon>Agaricomycotina</taxon>
        <taxon>Agaricomycetes</taxon>
        <taxon>Agaricomycetidae</taxon>
        <taxon>Agaricales</taxon>
        <taxon>Marasmiineae</taxon>
        <taxon>Omphalotaceae</taxon>
        <taxon>Lentinula</taxon>
    </lineage>
</organism>
<comment type="caution">
    <text evidence="2">The sequence shown here is derived from an EMBL/GenBank/DDBJ whole genome shotgun (WGS) entry which is preliminary data.</text>
</comment>
<keyword evidence="3" id="KW-1185">Reference proteome</keyword>
<evidence type="ECO:0000313" key="2">
    <source>
        <dbReference type="EMBL" id="KAJ4499108.1"/>
    </source>
</evidence>
<gene>
    <name evidence="2" type="ORF">C8R41DRAFT_915760</name>
</gene>
<evidence type="ECO:0000256" key="1">
    <source>
        <dbReference type="SAM" id="MobiDB-lite"/>
    </source>
</evidence>
<sequence>MARQHTALPNHSEFEREPASLGPLPIPQRQLHRNLNYILDGKRIVDGHATRGTLTQEERTLLDNSYNFSVARNRQVLLGIGPEGNPLDRINLTTKLKVRDATSRATAFGKAVWTTSERIRKEEEERIRQAKREYFMRSEFESTSMGRASETRNHDENLRYSSGSYMSSGPQERLFVANPNSRNTSTGGSLSDAQHSSKLYIPPDFQQTTFGTNSKSRNTSTEGIPPSTRMGSNLSLSRQSAMTRGSGSGYYPRSGSVNTASLEDDGTHFSMGSRASGSSEMYQLDPSTGYYSGEPDSSRYPAMYVSGQEYYRHQTQMAAPYYSPPPHASTSTDRQGMHQHGLEELGPHHAQHHDAHKSRGHRSAHPEPKAQRR</sequence>
<feature type="compositionally biased region" description="Basic and acidic residues" evidence="1">
    <location>
        <begin position="149"/>
        <end position="158"/>
    </location>
</feature>
<accession>A0ABQ8VRV5</accession>
<proteinExistence type="predicted"/>
<dbReference type="Proteomes" id="UP001150217">
    <property type="component" value="Unassembled WGS sequence"/>
</dbReference>
<dbReference type="EMBL" id="JANVFT010000012">
    <property type="protein sequence ID" value="KAJ4499108.1"/>
    <property type="molecule type" value="Genomic_DNA"/>
</dbReference>
<protein>
    <submittedName>
        <fullName evidence="2">Uncharacterized protein</fullName>
    </submittedName>
</protein>
<feature type="region of interest" description="Disordered" evidence="1">
    <location>
        <begin position="321"/>
        <end position="373"/>
    </location>
</feature>
<reference evidence="2" key="1">
    <citation type="submission" date="2022-08" db="EMBL/GenBank/DDBJ databases">
        <title>A Global Phylogenomic Analysis of the Shiitake Genus Lentinula.</title>
        <authorList>
            <consortium name="DOE Joint Genome Institute"/>
            <person name="Sierra-Patev S."/>
            <person name="Min B."/>
            <person name="Naranjo-Ortiz M."/>
            <person name="Looney B."/>
            <person name="Konkel Z."/>
            <person name="Slot J.C."/>
            <person name="Sakamoto Y."/>
            <person name="Steenwyk J.L."/>
            <person name="Rokas A."/>
            <person name="Carro J."/>
            <person name="Camarero S."/>
            <person name="Ferreira P."/>
            <person name="Molpeceres G."/>
            <person name="Ruiz-Duenas F.J."/>
            <person name="Serrano A."/>
            <person name="Henrissat B."/>
            <person name="Drula E."/>
            <person name="Hughes K.W."/>
            <person name="Mata J.L."/>
            <person name="Ishikawa N.K."/>
            <person name="Vargas-Isla R."/>
            <person name="Ushijima S."/>
            <person name="Smith C.A."/>
            <person name="Ahrendt S."/>
            <person name="Andreopoulos W."/>
            <person name="He G."/>
            <person name="Labutti K."/>
            <person name="Lipzen A."/>
            <person name="Ng V."/>
            <person name="Riley R."/>
            <person name="Sandor L."/>
            <person name="Barry K."/>
            <person name="Martinez A.T."/>
            <person name="Xiao Y."/>
            <person name="Gibbons J.G."/>
            <person name="Terashima K."/>
            <person name="Grigoriev I.V."/>
            <person name="Hibbett D.S."/>
        </authorList>
    </citation>
    <scope>NUCLEOTIDE SEQUENCE</scope>
    <source>
        <strain evidence="2">RHP3577 ss4</strain>
    </source>
</reference>
<feature type="compositionally biased region" description="Polar residues" evidence="1">
    <location>
        <begin position="178"/>
        <end position="196"/>
    </location>
</feature>
<feature type="compositionally biased region" description="Polar residues" evidence="1">
    <location>
        <begin position="273"/>
        <end position="290"/>
    </location>
</feature>
<name>A0ABQ8VRV5_9AGAR</name>
<feature type="region of interest" description="Disordered" evidence="1">
    <location>
        <begin position="145"/>
        <end position="167"/>
    </location>
</feature>
<feature type="compositionally biased region" description="Basic and acidic residues" evidence="1">
    <location>
        <begin position="364"/>
        <end position="373"/>
    </location>
</feature>
<feature type="compositionally biased region" description="Polar residues" evidence="1">
    <location>
        <begin position="229"/>
        <end position="243"/>
    </location>
</feature>
<feature type="region of interest" description="Disordered" evidence="1">
    <location>
        <begin position="1"/>
        <end position="26"/>
    </location>
</feature>
<feature type="compositionally biased region" description="Basic residues" evidence="1">
    <location>
        <begin position="349"/>
        <end position="363"/>
    </location>
</feature>
<evidence type="ECO:0000313" key="3">
    <source>
        <dbReference type="Proteomes" id="UP001150217"/>
    </source>
</evidence>
<feature type="compositionally biased region" description="Polar residues" evidence="1">
    <location>
        <begin position="207"/>
        <end position="222"/>
    </location>
</feature>
<feature type="region of interest" description="Disordered" evidence="1">
    <location>
        <begin position="177"/>
        <end position="196"/>
    </location>
</feature>